<dbReference type="AlphaFoldDB" id="A0A5P9NGI1"/>
<evidence type="ECO:0000256" key="1">
    <source>
        <dbReference type="ARBA" id="ARBA00001974"/>
    </source>
</evidence>
<evidence type="ECO:0000256" key="4">
    <source>
        <dbReference type="ARBA" id="ARBA00023002"/>
    </source>
</evidence>
<name>A0A5P9NGI1_9GAMM</name>
<keyword evidence="4" id="KW-0560">Oxidoreductase</keyword>
<accession>A0A5P9NGI1</accession>
<proteinExistence type="predicted"/>
<organism evidence="6 7">
    <name type="scientific">Halioglobus maricola</name>
    <dbReference type="NCBI Taxonomy" id="2601894"/>
    <lineage>
        <taxon>Bacteria</taxon>
        <taxon>Pseudomonadati</taxon>
        <taxon>Pseudomonadota</taxon>
        <taxon>Gammaproteobacteria</taxon>
        <taxon>Cellvibrionales</taxon>
        <taxon>Halieaceae</taxon>
        <taxon>Halioglobus</taxon>
    </lineage>
</organism>
<gene>
    <name evidence="6" type="ORF">EY643_04225</name>
</gene>
<dbReference type="EMBL" id="CP036422">
    <property type="protein sequence ID" value="QFU74910.1"/>
    <property type="molecule type" value="Genomic_DNA"/>
</dbReference>
<comment type="cofactor">
    <cofactor evidence="1">
        <name>FAD</name>
        <dbReference type="ChEBI" id="CHEBI:57692"/>
    </cofactor>
</comment>
<dbReference type="Proteomes" id="UP000326287">
    <property type="component" value="Chromosome"/>
</dbReference>
<dbReference type="Pfam" id="PF00890">
    <property type="entry name" value="FAD_binding_2"/>
    <property type="match status" value="1"/>
</dbReference>
<dbReference type="InterPro" id="IPR027477">
    <property type="entry name" value="Succ_DH/fumarate_Rdtase_cat_sf"/>
</dbReference>
<evidence type="ECO:0000259" key="5">
    <source>
        <dbReference type="Pfam" id="PF00890"/>
    </source>
</evidence>
<dbReference type="InterPro" id="IPR006311">
    <property type="entry name" value="TAT_signal"/>
</dbReference>
<dbReference type="KEGG" id="halc:EY643_04225"/>
<evidence type="ECO:0000256" key="3">
    <source>
        <dbReference type="ARBA" id="ARBA00022827"/>
    </source>
</evidence>
<evidence type="ECO:0000256" key="2">
    <source>
        <dbReference type="ARBA" id="ARBA00022630"/>
    </source>
</evidence>
<dbReference type="PROSITE" id="PS51318">
    <property type="entry name" value="TAT"/>
    <property type="match status" value="1"/>
</dbReference>
<dbReference type="Gene3D" id="3.90.700.10">
    <property type="entry name" value="Succinate dehydrogenase/fumarate reductase flavoprotein, catalytic domain"/>
    <property type="match status" value="1"/>
</dbReference>
<keyword evidence="2" id="KW-0285">Flavoprotein</keyword>
<dbReference type="InterPro" id="IPR036188">
    <property type="entry name" value="FAD/NAD-bd_sf"/>
</dbReference>
<dbReference type="PANTHER" id="PTHR43400:SF10">
    <property type="entry name" value="3-OXOSTEROID 1-DEHYDROGENASE"/>
    <property type="match status" value="1"/>
</dbReference>
<dbReference type="NCBIfam" id="NF005510">
    <property type="entry name" value="PRK07121.1-3"/>
    <property type="match status" value="1"/>
</dbReference>
<dbReference type="InterPro" id="IPR050315">
    <property type="entry name" value="FAD-oxidoreductase_2"/>
</dbReference>
<dbReference type="GO" id="GO:0008202">
    <property type="term" value="P:steroid metabolic process"/>
    <property type="evidence" value="ECO:0007669"/>
    <property type="project" value="UniProtKB-ARBA"/>
</dbReference>
<dbReference type="OrthoDB" id="337830at2"/>
<dbReference type="InterPro" id="IPR003953">
    <property type="entry name" value="FAD-dep_OxRdtase_2_FAD-bd"/>
</dbReference>
<dbReference type="PANTHER" id="PTHR43400">
    <property type="entry name" value="FUMARATE REDUCTASE"/>
    <property type="match status" value="1"/>
</dbReference>
<dbReference type="Gene3D" id="3.50.50.60">
    <property type="entry name" value="FAD/NAD(P)-binding domain"/>
    <property type="match status" value="1"/>
</dbReference>
<dbReference type="GO" id="GO:0016491">
    <property type="term" value="F:oxidoreductase activity"/>
    <property type="evidence" value="ECO:0007669"/>
    <property type="project" value="UniProtKB-KW"/>
</dbReference>
<reference evidence="6 7" key="1">
    <citation type="submission" date="2019-02" db="EMBL/GenBank/DDBJ databases">
        <authorList>
            <person name="Li S.-H."/>
        </authorList>
    </citation>
    <scope>NUCLEOTIDE SEQUENCE [LARGE SCALE GENOMIC DNA]</scope>
    <source>
        <strain evidence="6 7">IMCC14385</strain>
    </source>
</reference>
<dbReference type="SUPFAM" id="SSF56425">
    <property type="entry name" value="Succinate dehydrogenase/fumarate reductase flavoprotein, catalytic domain"/>
    <property type="match status" value="1"/>
</dbReference>
<sequence length="522" mass="54570">MPSAAFSPECRFLTKRPNKTPGISRRSLLGAGAAAVTSAAAGAAALPASSIGGWDLTTDVLVAGSGAAGMCAALEAAAAGSRVMVIESLGQAGGSSAMSGGVIYAGGGTALQKSHKIEDSVVEMYRFLKDVSGAGVSLPKVQLYCEESVAHFDWLLQQGVPYGGGFTAAKGLPEGEESLYYSGTELAWPARDLARPAPRGHVPGVRGMNGGRKLMEALFARGEAAGIRVRTRTSGQHLVTESDGRVVGMLVEDGAGRRQRIRAQRGVVLACGGFIHNREMLELYAPELAAASVPWGNAGDQGQGINMGISAGAAALRMHEGFAIAPIYPPEHTLAGLVINQVGQRFVAEDAYHGVLGHHIAYHQSGKAWLITDQFSTFGYKQDNFPMVAQANSVGDLADQLRLPRGSLQNTVAYFNRFAARGEDPLFRKSNAFLRPLQAPPFQAWDLSVDKAFFPVHTFGGLHTSVDGEVISSFGEPIPGLYAAGRNTAGLPTAPYIASGLSLGDATFFGRRAGRAAAGVST</sequence>
<keyword evidence="7" id="KW-1185">Reference proteome</keyword>
<feature type="domain" description="FAD-dependent oxidoreductase 2 FAD-binding" evidence="5">
    <location>
        <begin position="59"/>
        <end position="488"/>
    </location>
</feature>
<evidence type="ECO:0000313" key="6">
    <source>
        <dbReference type="EMBL" id="QFU74910.1"/>
    </source>
</evidence>
<evidence type="ECO:0000313" key="7">
    <source>
        <dbReference type="Proteomes" id="UP000326287"/>
    </source>
</evidence>
<keyword evidence="3" id="KW-0274">FAD</keyword>
<protein>
    <submittedName>
        <fullName evidence="6">FAD-dependent oxidoreductase</fullName>
    </submittedName>
</protein>
<dbReference type="SUPFAM" id="SSF51905">
    <property type="entry name" value="FAD/NAD(P)-binding domain"/>
    <property type="match status" value="1"/>
</dbReference>